<dbReference type="GO" id="GO:0030288">
    <property type="term" value="C:outer membrane-bounded periplasmic space"/>
    <property type="evidence" value="ECO:0007669"/>
    <property type="project" value="InterPro"/>
</dbReference>
<dbReference type="InterPro" id="IPR050643">
    <property type="entry name" value="Periplasmic_pilus_chap"/>
</dbReference>
<dbReference type="RefSeq" id="WP_173533020.1">
    <property type="nucleotide sequence ID" value="NZ_CP054143.1"/>
</dbReference>
<protein>
    <submittedName>
        <fullName evidence="2">Molecular chaperone</fullName>
    </submittedName>
</protein>
<dbReference type="InterPro" id="IPR013783">
    <property type="entry name" value="Ig-like_fold"/>
</dbReference>
<dbReference type="Proteomes" id="UP000504844">
    <property type="component" value="Chromosome"/>
</dbReference>
<reference evidence="2 3" key="1">
    <citation type="submission" date="2020-05" db="EMBL/GenBank/DDBJ databases">
        <title>Complete genome sequence of Deefgea sp. D17.</title>
        <authorList>
            <person name="Bae J.-W."/>
            <person name="Han J.E."/>
        </authorList>
    </citation>
    <scope>NUCLEOTIDE SEQUENCE [LARGE SCALE GENOMIC DNA]</scope>
    <source>
        <strain evidence="2 3">D17</strain>
    </source>
</reference>
<dbReference type="AlphaFoldDB" id="A0A6M8ST12"/>
<feature type="domain" description="Pili assembly chaperone N-terminal" evidence="1">
    <location>
        <begin position="21"/>
        <end position="139"/>
    </location>
</feature>
<gene>
    <name evidence="2" type="ORF">HQN60_07280</name>
</gene>
<evidence type="ECO:0000313" key="2">
    <source>
        <dbReference type="EMBL" id="QKJ66516.1"/>
    </source>
</evidence>
<dbReference type="KEGG" id="dee:HQN60_07280"/>
<dbReference type="EMBL" id="CP054143">
    <property type="protein sequence ID" value="QKJ66516.1"/>
    <property type="molecule type" value="Genomic_DNA"/>
</dbReference>
<evidence type="ECO:0000313" key="3">
    <source>
        <dbReference type="Proteomes" id="UP000504844"/>
    </source>
</evidence>
<dbReference type="PANTHER" id="PTHR30251:SF4">
    <property type="entry name" value="SLR1668 PROTEIN"/>
    <property type="match status" value="1"/>
</dbReference>
<dbReference type="Pfam" id="PF00345">
    <property type="entry name" value="PapD_N"/>
    <property type="match status" value="1"/>
</dbReference>
<dbReference type="InterPro" id="IPR008962">
    <property type="entry name" value="PapD-like_sf"/>
</dbReference>
<keyword evidence="3" id="KW-1185">Reference proteome</keyword>
<name>A0A6M8ST12_9NEIS</name>
<dbReference type="Gene3D" id="2.60.40.10">
    <property type="entry name" value="Immunoglobulins"/>
    <property type="match status" value="1"/>
</dbReference>
<evidence type="ECO:0000259" key="1">
    <source>
        <dbReference type="Pfam" id="PF00345"/>
    </source>
</evidence>
<proteinExistence type="predicted"/>
<accession>A0A6M8ST12</accession>
<dbReference type="PANTHER" id="PTHR30251">
    <property type="entry name" value="PILUS ASSEMBLY CHAPERONE"/>
    <property type="match status" value="1"/>
</dbReference>
<sequence length="240" mass="26750">MQWILTLVIALTSTLLSAGEFSISPIRLDFTSQTKSQAITVSNNGNTPLRIALVLKRWTQDAAANDVYLDAQQDLIYFPRQFELQPQQKQVVRIARKSASQEQESAYRLYFNEQPNSAADSAQSGNVAMVVSFGVPIFIEANPQKIGLEASPMHVEQQTLNFTLSNTGNVTQKMRQIQIGTQGATIQQFDNWYLLPGATRQYHLPLPPNACSDQAQVIKIETDHSNIEQSLNIPLRACKS</sequence>
<dbReference type="InterPro" id="IPR016147">
    <property type="entry name" value="Pili_assmbl_chaperone_N"/>
</dbReference>
<dbReference type="SUPFAM" id="SSF49354">
    <property type="entry name" value="PapD-like"/>
    <property type="match status" value="1"/>
</dbReference>
<organism evidence="2 3">
    <name type="scientific">Deefgea piscis</name>
    <dbReference type="NCBI Taxonomy" id="2739061"/>
    <lineage>
        <taxon>Bacteria</taxon>
        <taxon>Pseudomonadati</taxon>
        <taxon>Pseudomonadota</taxon>
        <taxon>Betaproteobacteria</taxon>
        <taxon>Neisseriales</taxon>
        <taxon>Chitinibacteraceae</taxon>
        <taxon>Deefgea</taxon>
    </lineage>
</organism>
<dbReference type="GO" id="GO:0071555">
    <property type="term" value="P:cell wall organization"/>
    <property type="evidence" value="ECO:0007669"/>
    <property type="project" value="InterPro"/>
</dbReference>